<organism evidence="2 3">
    <name type="scientific">Halolamina pelagica</name>
    <dbReference type="NCBI Taxonomy" id="699431"/>
    <lineage>
        <taxon>Archaea</taxon>
        <taxon>Methanobacteriati</taxon>
        <taxon>Methanobacteriota</taxon>
        <taxon>Stenosarchaea group</taxon>
        <taxon>Halobacteria</taxon>
        <taxon>Halobacteriales</taxon>
        <taxon>Haloferacaceae</taxon>
    </lineage>
</organism>
<dbReference type="RefSeq" id="WP_074878864.1">
    <property type="nucleotide sequence ID" value="NZ_FOXI01000009.1"/>
</dbReference>
<dbReference type="Gene3D" id="2.60.40.10">
    <property type="entry name" value="Immunoglobulins"/>
    <property type="match status" value="1"/>
</dbReference>
<dbReference type="OrthoDB" id="176205at2157"/>
<keyword evidence="3" id="KW-1185">Reference proteome</keyword>
<dbReference type="PROSITE" id="PS51257">
    <property type="entry name" value="PROKAR_LIPOPROTEIN"/>
    <property type="match status" value="1"/>
</dbReference>
<feature type="region of interest" description="Disordered" evidence="1">
    <location>
        <begin position="24"/>
        <end position="58"/>
    </location>
</feature>
<sequence length="303" mass="31174">MPSTRRRFLASSLGVAAALATAGCIGDSPGTNTDSPTDSPNGSPSETEVPPPASSDRTVGGDAVAVFDIVAEKAVTYESIMGSGGVVAPEGRQFVVASVRSDAELETDAFSLHAGGETWAAVDPGDEGAQNYAVAGHEGGIVGSPDLAGGDAPRYVAFELDSPLDAEDPRIVLERGGESAEWSLPDDARETLAASAPTFELDSLSAPESVQQGEAMTVELTVTNTSDTDGRFLAAVYWPTELIADDDESHLVEETVAAGASTTATLDIDTAYTTDEDGPITLRVEGHVSAEREITVEDASTPA</sequence>
<reference evidence="3" key="1">
    <citation type="submission" date="2016-10" db="EMBL/GenBank/DDBJ databases">
        <authorList>
            <person name="Varghese N."/>
            <person name="Submissions S."/>
        </authorList>
    </citation>
    <scope>NUCLEOTIDE SEQUENCE [LARGE SCALE GENOMIC DNA]</scope>
    <source>
        <strain evidence="3">CGMCC 1.10329</strain>
    </source>
</reference>
<evidence type="ECO:0008006" key="4">
    <source>
        <dbReference type="Google" id="ProtNLM"/>
    </source>
</evidence>
<dbReference type="InterPro" id="IPR006311">
    <property type="entry name" value="TAT_signal"/>
</dbReference>
<dbReference type="EMBL" id="FOXI01000009">
    <property type="protein sequence ID" value="SFP82239.1"/>
    <property type="molecule type" value="Genomic_DNA"/>
</dbReference>
<accession>A0A1I5TGR4</accession>
<evidence type="ECO:0000256" key="1">
    <source>
        <dbReference type="SAM" id="MobiDB-lite"/>
    </source>
</evidence>
<dbReference type="InterPro" id="IPR013783">
    <property type="entry name" value="Ig-like_fold"/>
</dbReference>
<dbReference type="PROSITE" id="PS51318">
    <property type="entry name" value="TAT"/>
    <property type="match status" value="1"/>
</dbReference>
<evidence type="ECO:0000313" key="3">
    <source>
        <dbReference type="Proteomes" id="UP000183769"/>
    </source>
</evidence>
<gene>
    <name evidence="2" type="ORF">SAMN05216277_10977</name>
</gene>
<name>A0A1I5TGR4_9EURY</name>
<protein>
    <recommendedName>
        <fullName evidence="4">CARDB protein</fullName>
    </recommendedName>
</protein>
<feature type="compositionally biased region" description="Polar residues" evidence="1">
    <location>
        <begin position="29"/>
        <end position="46"/>
    </location>
</feature>
<proteinExistence type="predicted"/>
<evidence type="ECO:0000313" key="2">
    <source>
        <dbReference type="EMBL" id="SFP82239.1"/>
    </source>
</evidence>
<dbReference type="Proteomes" id="UP000183769">
    <property type="component" value="Unassembled WGS sequence"/>
</dbReference>
<dbReference type="AlphaFoldDB" id="A0A1I5TGR4"/>